<accession>A0A2U2NCE0</accession>
<name>A0A2U2NCE0_9BIFI</name>
<organism evidence="1 2">
    <name type="scientific">Bifidobacterium callitrichidarum</name>
    <dbReference type="NCBI Taxonomy" id="2052941"/>
    <lineage>
        <taxon>Bacteria</taxon>
        <taxon>Bacillati</taxon>
        <taxon>Actinomycetota</taxon>
        <taxon>Actinomycetes</taxon>
        <taxon>Bifidobacteriales</taxon>
        <taxon>Bifidobacteriaceae</taxon>
        <taxon>Bifidobacterium</taxon>
    </lineage>
</organism>
<proteinExistence type="predicted"/>
<dbReference type="RefSeq" id="WP_109056238.1">
    <property type="nucleotide sequence ID" value="NZ_QFFM01000003.1"/>
</dbReference>
<keyword evidence="2" id="KW-1185">Reference proteome</keyword>
<comment type="caution">
    <text evidence="1">The sequence shown here is derived from an EMBL/GenBank/DDBJ whole genome shotgun (WGS) entry which is preliminary data.</text>
</comment>
<gene>
    <name evidence="1" type="ORF">DF196_01845</name>
</gene>
<dbReference type="AlphaFoldDB" id="A0A2U2NCE0"/>
<protein>
    <submittedName>
        <fullName evidence="1">Uncharacterized protein</fullName>
    </submittedName>
</protein>
<dbReference type="Proteomes" id="UP000245876">
    <property type="component" value="Unassembled WGS sequence"/>
</dbReference>
<evidence type="ECO:0000313" key="2">
    <source>
        <dbReference type="Proteomes" id="UP000245876"/>
    </source>
</evidence>
<dbReference type="EMBL" id="QFFM01000003">
    <property type="protein sequence ID" value="PWG66669.1"/>
    <property type="molecule type" value="Genomic_DNA"/>
</dbReference>
<sequence>MKPTRYRLIIPTEGEKDGGDIIAEIHFTKHEDGQIYYDSAVVPDAVPSSLFDTYTGQLNAVNPTMKRRVREHYWLVTGNRKHTGDEVVAEFECAPNERNRMQTDHIILPGVETPEELGTLTALHFIGATYRKHERLQETDPE</sequence>
<reference evidence="1 2" key="1">
    <citation type="journal article" date="2018" name="Int. J. Syst. Evol. Microbiol.">
        <title>Bifidobacterium callitrichidarum sp. nov. from the faeces of the emperor tamarin (Saguinus imperator).</title>
        <authorList>
            <person name="Modesto M."/>
            <person name="Michelini S."/>
            <person name="Sansosti M.C."/>
            <person name="De Filippo C."/>
            <person name="Cavalieri D."/>
            <person name="Qvirist L."/>
            <person name="Andlid T."/>
            <person name="Spiezio C."/>
            <person name="Sandri C."/>
            <person name="Pascarelli S."/>
            <person name="Sgorbati B."/>
            <person name="Mattarelli P."/>
        </authorList>
    </citation>
    <scope>NUCLEOTIDE SEQUENCE [LARGE SCALE GENOMIC DNA]</scope>
    <source>
        <strain evidence="1 2">TRI 5</strain>
    </source>
</reference>
<evidence type="ECO:0000313" key="1">
    <source>
        <dbReference type="EMBL" id="PWG66669.1"/>
    </source>
</evidence>